<dbReference type="EC" id="2.1.1.-" evidence="6"/>
<dbReference type="PANTHER" id="PTHR45875">
    <property type="entry name" value="METHYLTRANSFERASE N6AMT1"/>
    <property type="match status" value="1"/>
</dbReference>
<accession>A0ABV3JZH7</accession>
<evidence type="ECO:0000259" key="5">
    <source>
        <dbReference type="Pfam" id="PF05175"/>
    </source>
</evidence>
<comment type="caution">
    <text evidence="6">The sequence shown here is derived from an EMBL/GenBank/DDBJ whole genome shotgun (WGS) entry which is preliminary data.</text>
</comment>
<dbReference type="GO" id="GO:0008168">
    <property type="term" value="F:methyltransferase activity"/>
    <property type="evidence" value="ECO:0007669"/>
    <property type="project" value="UniProtKB-KW"/>
</dbReference>
<dbReference type="InterPro" id="IPR052190">
    <property type="entry name" value="Euk-Arch_PrmC-MTase"/>
</dbReference>
<keyword evidence="3 6" id="KW-0808">Transferase</keyword>
<evidence type="ECO:0000256" key="1">
    <source>
        <dbReference type="ARBA" id="ARBA00006149"/>
    </source>
</evidence>
<keyword evidence="4" id="KW-0949">S-adenosyl-L-methionine</keyword>
<dbReference type="InterPro" id="IPR004557">
    <property type="entry name" value="PrmC-related"/>
</dbReference>
<dbReference type="GO" id="GO:0032259">
    <property type="term" value="P:methylation"/>
    <property type="evidence" value="ECO:0007669"/>
    <property type="project" value="UniProtKB-KW"/>
</dbReference>
<evidence type="ECO:0000313" key="6">
    <source>
        <dbReference type="EMBL" id="MEV5508068.1"/>
    </source>
</evidence>
<dbReference type="InterPro" id="IPR029063">
    <property type="entry name" value="SAM-dependent_MTases_sf"/>
</dbReference>
<evidence type="ECO:0000256" key="4">
    <source>
        <dbReference type="ARBA" id="ARBA00022691"/>
    </source>
</evidence>
<dbReference type="CDD" id="cd02440">
    <property type="entry name" value="AdoMet_MTases"/>
    <property type="match status" value="1"/>
</dbReference>
<name>A0ABV3JZH7_STRON</name>
<feature type="domain" description="Methyltransferase small" evidence="5">
    <location>
        <begin position="26"/>
        <end position="153"/>
    </location>
</feature>
<organism evidence="6 7">
    <name type="scientific">Streptomyces orinoci</name>
    <name type="common">Streptoverticillium orinoci</name>
    <dbReference type="NCBI Taxonomy" id="67339"/>
    <lineage>
        <taxon>Bacteria</taxon>
        <taxon>Bacillati</taxon>
        <taxon>Actinomycetota</taxon>
        <taxon>Actinomycetes</taxon>
        <taxon>Kitasatosporales</taxon>
        <taxon>Streptomycetaceae</taxon>
        <taxon>Streptomyces</taxon>
    </lineage>
</organism>
<dbReference type="EMBL" id="JBFAUK010000011">
    <property type="protein sequence ID" value="MEV5508068.1"/>
    <property type="molecule type" value="Genomic_DNA"/>
</dbReference>
<dbReference type="NCBIfam" id="TIGR00537">
    <property type="entry name" value="hemK_rel_arch"/>
    <property type="match status" value="1"/>
</dbReference>
<proteinExistence type="inferred from homology"/>
<evidence type="ECO:0000256" key="3">
    <source>
        <dbReference type="ARBA" id="ARBA00022679"/>
    </source>
</evidence>
<comment type="similarity">
    <text evidence="1">Belongs to the eukaryotic/archaeal PrmC-related family.</text>
</comment>
<sequence length="216" mass="22756">MNRVLLLRAPGVYPPQADSFLLRQALLRERLPPGARVLDIGSGTGTLAISAARGGAAQVVAVDASLGAVLSTRVNALLAGVRVTVRRGDLLAPVAGRRFHLVLANPPYVPAPGRRGSRTVDAGYDGRAVLDRLAVQVPPALLPGGVLLLVQSALSGVSATVRALTAGGLETEVTDRRLVPFGPVLRGRSDWLRRRGLLQDGQDKEELVVIRARRPG</sequence>
<dbReference type="Proteomes" id="UP001552594">
    <property type="component" value="Unassembled WGS sequence"/>
</dbReference>
<evidence type="ECO:0000256" key="2">
    <source>
        <dbReference type="ARBA" id="ARBA00022603"/>
    </source>
</evidence>
<reference evidence="6 7" key="1">
    <citation type="submission" date="2024-06" db="EMBL/GenBank/DDBJ databases">
        <title>The Natural Products Discovery Center: Release of the First 8490 Sequenced Strains for Exploring Actinobacteria Biosynthetic Diversity.</title>
        <authorList>
            <person name="Kalkreuter E."/>
            <person name="Kautsar S.A."/>
            <person name="Yang D."/>
            <person name="Bader C.D."/>
            <person name="Teijaro C.N."/>
            <person name="Fluegel L."/>
            <person name="Davis C.M."/>
            <person name="Simpson J.R."/>
            <person name="Lauterbach L."/>
            <person name="Steele A.D."/>
            <person name="Gui C."/>
            <person name="Meng S."/>
            <person name="Li G."/>
            <person name="Viehrig K."/>
            <person name="Ye F."/>
            <person name="Su P."/>
            <person name="Kiefer A.F."/>
            <person name="Nichols A."/>
            <person name="Cepeda A.J."/>
            <person name="Yan W."/>
            <person name="Fan B."/>
            <person name="Jiang Y."/>
            <person name="Adhikari A."/>
            <person name="Zheng C.-J."/>
            <person name="Schuster L."/>
            <person name="Cowan T.M."/>
            <person name="Smanski M.J."/>
            <person name="Chevrette M.G."/>
            <person name="De Carvalho L.P.S."/>
            <person name="Shen B."/>
        </authorList>
    </citation>
    <scope>NUCLEOTIDE SEQUENCE [LARGE SCALE GENOMIC DNA]</scope>
    <source>
        <strain evidence="6 7">NPDC052347</strain>
    </source>
</reference>
<dbReference type="Gene3D" id="3.40.50.150">
    <property type="entry name" value="Vaccinia Virus protein VP39"/>
    <property type="match status" value="1"/>
</dbReference>
<dbReference type="PANTHER" id="PTHR45875:SF1">
    <property type="entry name" value="METHYLTRANSFERASE N6AMT1"/>
    <property type="match status" value="1"/>
</dbReference>
<keyword evidence="7" id="KW-1185">Reference proteome</keyword>
<keyword evidence="2 6" id="KW-0489">Methyltransferase</keyword>
<evidence type="ECO:0000313" key="7">
    <source>
        <dbReference type="Proteomes" id="UP001552594"/>
    </source>
</evidence>
<dbReference type="InterPro" id="IPR002052">
    <property type="entry name" value="DNA_methylase_N6_adenine_CS"/>
</dbReference>
<dbReference type="SUPFAM" id="SSF53335">
    <property type="entry name" value="S-adenosyl-L-methionine-dependent methyltransferases"/>
    <property type="match status" value="1"/>
</dbReference>
<gene>
    <name evidence="6" type="ORF">AB0L16_16545</name>
</gene>
<dbReference type="Pfam" id="PF05175">
    <property type="entry name" value="MTS"/>
    <property type="match status" value="1"/>
</dbReference>
<dbReference type="InterPro" id="IPR007848">
    <property type="entry name" value="Small_mtfrase_dom"/>
</dbReference>
<protein>
    <submittedName>
        <fullName evidence="6">HemK2/MTQ2 family protein methyltransferase</fullName>
        <ecNumber evidence="6">2.1.1.-</ecNumber>
    </submittedName>
</protein>
<dbReference type="PROSITE" id="PS00092">
    <property type="entry name" value="N6_MTASE"/>
    <property type="match status" value="1"/>
</dbReference>